<gene>
    <name evidence="2" type="ORF">NCTC10994_01410</name>
</gene>
<dbReference type="InterPro" id="IPR037523">
    <property type="entry name" value="VOC_core"/>
</dbReference>
<dbReference type="SUPFAM" id="SSF54593">
    <property type="entry name" value="Glyoxalase/Bleomycin resistance protein/Dihydroxybiphenyl dioxygenase"/>
    <property type="match status" value="1"/>
</dbReference>
<dbReference type="InterPro" id="IPR029068">
    <property type="entry name" value="Glyas_Bleomycin-R_OHBP_Dase"/>
</dbReference>
<dbReference type="InterPro" id="IPR004360">
    <property type="entry name" value="Glyas_Fos-R_dOase_dom"/>
</dbReference>
<dbReference type="STRING" id="1219011.GCA_001895045_01986"/>
<evidence type="ECO:0000313" key="2">
    <source>
        <dbReference type="EMBL" id="SQI30093.1"/>
    </source>
</evidence>
<dbReference type="KEGG" id="rcr:NCTC10994_01410"/>
<dbReference type="EMBL" id="LS483468">
    <property type="protein sequence ID" value="SQI30093.1"/>
    <property type="molecule type" value="Genomic_DNA"/>
</dbReference>
<protein>
    <submittedName>
        <fullName evidence="2">Glyoxalase family protein</fullName>
    </submittedName>
</protein>
<organism evidence="2 3">
    <name type="scientific">Rhodococcus coprophilus</name>
    <dbReference type="NCBI Taxonomy" id="38310"/>
    <lineage>
        <taxon>Bacteria</taxon>
        <taxon>Bacillati</taxon>
        <taxon>Actinomycetota</taxon>
        <taxon>Actinomycetes</taxon>
        <taxon>Mycobacteriales</taxon>
        <taxon>Nocardiaceae</taxon>
        <taxon>Rhodococcus</taxon>
    </lineage>
</organism>
<reference evidence="2 3" key="1">
    <citation type="submission" date="2018-06" db="EMBL/GenBank/DDBJ databases">
        <authorList>
            <consortium name="Pathogen Informatics"/>
            <person name="Doyle S."/>
        </authorList>
    </citation>
    <scope>NUCLEOTIDE SEQUENCE [LARGE SCALE GENOMIC DNA]</scope>
    <source>
        <strain evidence="2 3">NCTC10994</strain>
    </source>
</reference>
<accession>A0A2X4TTC6</accession>
<dbReference type="Gene3D" id="3.30.720.110">
    <property type="match status" value="1"/>
</dbReference>
<dbReference type="RefSeq" id="WP_084722539.1">
    <property type="nucleotide sequence ID" value="NZ_JAFBBL010000001.1"/>
</dbReference>
<evidence type="ECO:0000259" key="1">
    <source>
        <dbReference type="PROSITE" id="PS51819"/>
    </source>
</evidence>
<evidence type="ECO:0000313" key="3">
    <source>
        <dbReference type="Proteomes" id="UP000249091"/>
    </source>
</evidence>
<feature type="domain" description="VOC" evidence="1">
    <location>
        <begin position="22"/>
        <end position="146"/>
    </location>
</feature>
<name>A0A2X4TTC6_9NOCA</name>
<dbReference type="Pfam" id="PF00903">
    <property type="entry name" value="Glyoxalase"/>
    <property type="match status" value="1"/>
</dbReference>
<dbReference type="Proteomes" id="UP000249091">
    <property type="component" value="Chromosome 1"/>
</dbReference>
<dbReference type="PROSITE" id="PS51819">
    <property type="entry name" value="VOC"/>
    <property type="match status" value="1"/>
</dbReference>
<keyword evidence="3" id="KW-1185">Reference proteome</keyword>
<dbReference type="Gene3D" id="3.30.720.120">
    <property type="match status" value="1"/>
</dbReference>
<dbReference type="AlphaFoldDB" id="A0A2X4TTC6"/>
<proteinExistence type="predicted"/>
<sequence length="153" mass="16403">MTNTSETTATRTTTGSDSLGQAPGVWPCLIYSDARAAIRFLVDTLGFSESAVYGEGERVDHAELAWPYGGGLMLGSSKPDSPLRQKQADDGSVYLVVPEDSVADDLYRKVVDAGATITVELRDEDYGSHGFTCRDPHGVFFSIGTYRGHGYAG</sequence>